<dbReference type="InterPro" id="IPR050259">
    <property type="entry name" value="SDR"/>
</dbReference>
<reference evidence="2 3" key="1">
    <citation type="submission" date="2023-01" db="EMBL/GenBank/DDBJ databases">
        <title>Cultivation and genomic characterization of new, ubiquitous marine nitrite-oxidizing bacteria from the Nitrospirales.</title>
        <authorList>
            <person name="Mueller A.J."/>
            <person name="Daebeler A."/>
            <person name="Herbold C.W."/>
            <person name="Kirkegaard R.H."/>
            <person name="Daims H."/>
        </authorList>
    </citation>
    <scope>NUCLEOTIDE SEQUENCE [LARGE SCALE GENOMIC DNA]</scope>
    <source>
        <strain evidence="2 3">DK</strain>
    </source>
</reference>
<dbReference type="KEGG" id="nneo:PQG83_19105"/>
<evidence type="ECO:0000313" key="3">
    <source>
        <dbReference type="Proteomes" id="UP001302494"/>
    </source>
</evidence>
<dbReference type="SUPFAM" id="SSF51735">
    <property type="entry name" value="NAD(P)-binding Rossmann-fold domains"/>
    <property type="match status" value="1"/>
</dbReference>
<protein>
    <submittedName>
        <fullName evidence="2">SDR family oxidoreductase</fullName>
    </submittedName>
</protein>
<comment type="similarity">
    <text evidence="1">Belongs to the short-chain dehydrogenases/reductases (SDR) family.</text>
</comment>
<dbReference type="Pfam" id="PF13561">
    <property type="entry name" value="adh_short_C2"/>
    <property type="match status" value="1"/>
</dbReference>
<dbReference type="PANTHER" id="PTHR42879:SF2">
    <property type="entry name" value="3-OXOACYL-[ACYL-CARRIER-PROTEIN] REDUCTASE FABG"/>
    <property type="match status" value="1"/>
</dbReference>
<dbReference type="Proteomes" id="UP001302494">
    <property type="component" value="Chromosome"/>
</dbReference>
<dbReference type="PANTHER" id="PTHR42879">
    <property type="entry name" value="3-OXOACYL-(ACYL-CARRIER-PROTEIN) REDUCTASE"/>
    <property type="match status" value="1"/>
</dbReference>
<name>A0AA96JVL1_9BACT</name>
<dbReference type="InterPro" id="IPR002347">
    <property type="entry name" value="SDR_fam"/>
</dbReference>
<evidence type="ECO:0000256" key="1">
    <source>
        <dbReference type="ARBA" id="ARBA00006484"/>
    </source>
</evidence>
<proteinExistence type="inferred from homology"/>
<dbReference type="Gene3D" id="3.40.50.720">
    <property type="entry name" value="NAD(P)-binding Rossmann-like Domain"/>
    <property type="match status" value="1"/>
</dbReference>
<keyword evidence="3" id="KW-1185">Reference proteome</keyword>
<dbReference type="EMBL" id="CP116968">
    <property type="protein sequence ID" value="WNM61827.1"/>
    <property type="molecule type" value="Genomic_DNA"/>
</dbReference>
<accession>A0AA96JVL1</accession>
<organism evidence="2 3">
    <name type="scientific">Candidatus Nitrospira neomarina</name>
    <dbReference type="NCBI Taxonomy" id="3020899"/>
    <lineage>
        <taxon>Bacteria</taxon>
        <taxon>Pseudomonadati</taxon>
        <taxon>Nitrospirota</taxon>
        <taxon>Nitrospiria</taxon>
        <taxon>Nitrospirales</taxon>
        <taxon>Nitrospiraceae</taxon>
        <taxon>Nitrospira</taxon>
    </lineage>
</organism>
<dbReference type="RefSeq" id="WP_312744422.1">
    <property type="nucleotide sequence ID" value="NZ_CP116968.1"/>
</dbReference>
<sequence>MAYCIAIHGILGFTKALALEVASQGITVNAICPTWVDTAMARQGIEETASSLGVSPDEFREIAISAIPIKRMAAAEEVASVALFFAHMRLVR</sequence>
<gene>
    <name evidence="2" type="ORF">PQG83_19105</name>
</gene>
<dbReference type="PRINTS" id="PR00081">
    <property type="entry name" value="GDHRDH"/>
</dbReference>
<dbReference type="InterPro" id="IPR036291">
    <property type="entry name" value="NAD(P)-bd_dom_sf"/>
</dbReference>
<dbReference type="AlphaFoldDB" id="A0AA96JVL1"/>
<evidence type="ECO:0000313" key="2">
    <source>
        <dbReference type="EMBL" id="WNM61827.1"/>
    </source>
</evidence>